<reference evidence="1 2" key="1">
    <citation type="journal article" date="2003" name="DNA Res.">
        <title>Complete genome structure of Gloeobacter violaceus PCC 7421, a cyanobacterium that lacks thylakoids.</title>
        <authorList>
            <person name="Nakamura Y."/>
            <person name="Kaneko T."/>
            <person name="Sato S."/>
            <person name="Mimuro M."/>
            <person name="Miyashita H."/>
            <person name="Tsuchiya T."/>
            <person name="Sasamoto S."/>
            <person name="Watanabe A."/>
            <person name="Kawashima K."/>
            <person name="Kishida Y."/>
            <person name="Kiyokawa C."/>
            <person name="Kohara M."/>
            <person name="Matsumoto M."/>
            <person name="Matsuno A."/>
            <person name="Nakazaki N."/>
            <person name="Shimpo S."/>
            <person name="Takeuchi C."/>
            <person name="Yamada M."/>
            <person name="Tabata S."/>
        </authorList>
    </citation>
    <scope>NUCLEOTIDE SEQUENCE [LARGE SCALE GENOMIC DNA]</scope>
    <source>
        <strain evidence="2">ATCC 29082 / PCC 7421</strain>
    </source>
</reference>
<sequence length="91" mass="9986">MDDRLEAHLLRLCAVGERQAETAERQHQSIEALAAGFIEQGRAVTELAHTARVVVEGVRRAAEASEAAALLTRRNTEALAALMAELRRDRP</sequence>
<evidence type="ECO:0000313" key="1">
    <source>
        <dbReference type="EMBL" id="BAC90652.1"/>
    </source>
</evidence>
<dbReference type="EnsemblBacteria" id="BAC90652">
    <property type="protein sequence ID" value="BAC90652"/>
    <property type="gene ID" value="BAC90652"/>
</dbReference>
<keyword evidence="2" id="KW-1185">Reference proteome</keyword>
<reference evidence="1 2" key="2">
    <citation type="journal article" date="2003" name="DNA Res.">
        <title>Complete genome structure of Gloeobacter violaceus PCC 7421, a cyanobacterium that lacks thylakoids (supplement).</title>
        <authorList>
            <person name="Nakamura Y."/>
            <person name="Kaneko T."/>
            <person name="Sato S."/>
            <person name="Mimuro M."/>
            <person name="Miyashita H."/>
            <person name="Tsuchiya T."/>
            <person name="Sasamoto S."/>
            <person name="Watanabe A."/>
            <person name="Kawashima K."/>
            <person name="Kishida Y."/>
            <person name="Kiyokawa C."/>
            <person name="Kohara M."/>
            <person name="Matsumoto M."/>
            <person name="Matsuno A."/>
            <person name="Nakazaki N."/>
            <person name="Shimpo S."/>
            <person name="Takeuchi C."/>
            <person name="Yamada M."/>
            <person name="Tabata S."/>
        </authorList>
    </citation>
    <scope>NUCLEOTIDE SEQUENCE [LARGE SCALE GENOMIC DNA]</scope>
    <source>
        <strain evidence="2">ATCC 29082 / PCC 7421</strain>
    </source>
</reference>
<dbReference type="KEGG" id="gvi:gsr2711"/>
<proteinExistence type="predicted"/>
<gene>
    <name evidence="1" type="ordered locus">gsr2711</name>
</gene>
<evidence type="ECO:0000313" key="2">
    <source>
        <dbReference type="Proteomes" id="UP000000557"/>
    </source>
</evidence>
<dbReference type="AlphaFoldDB" id="Q7NH26"/>
<protein>
    <submittedName>
        <fullName evidence="1">Gsr2711 protein</fullName>
    </submittedName>
</protein>
<dbReference type="RefSeq" id="WP_011142705.1">
    <property type="nucleotide sequence ID" value="NC_005125.1"/>
</dbReference>
<dbReference type="HOGENOM" id="CLU_2422786_0_0_3"/>
<dbReference type="Proteomes" id="UP000000557">
    <property type="component" value="Chromosome"/>
</dbReference>
<accession>Q7NH26</accession>
<organism evidence="1 2">
    <name type="scientific">Gloeobacter violaceus (strain ATCC 29082 / PCC 7421)</name>
    <dbReference type="NCBI Taxonomy" id="251221"/>
    <lineage>
        <taxon>Bacteria</taxon>
        <taxon>Bacillati</taxon>
        <taxon>Cyanobacteriota</taxon>
        <taxon>Cyanophyceae</taxon>
        <taxon>Gloeobacterales</taxon>
        <taxon>Gloeobacteraceae</taxon>
        <taxon>Gloeobacter</taxon>
    </lineage>
</organism>
<dbReference type="EMBL" id="BA000045">
    <property type="protein sequence ID" value="BAC90652.1"/>
    <property type="molecule type" value="Genomic_DNA"/>
</dbReference>
<dbReference type="STRING" id="251221.gene:10760213"/>
<dbReference type="InParanoid" id="Q7NH26"/>
<name>Q7NH26_GLOVI</name>